<dbReference type="InterPro" id="IPR036237">
    <property type="entry name" value="Xyl_isomerase-like_sf"/>
</dbReference>
<dbReference type="PROSITE" id="PS51318">
    <property type="entry name" value="TAT"/>
    <property type="match status" value="1"/>
</dbReference>
<organism evidence="2 3">
    <name type="scientific">Pedobacter africanus</name>
    <dbReference type="NCBI Taxonomy" id="151894"/>
    <lineage>
        <taxon>Bacteria</taxon>
        <taxon>Pseudomonadati</taxon>
        <taxon>Bacteroidota</taxon>
        <taxon>Sphingobacteriia</taxon>
        <taxon>Sphingobacteriales</taxon>
        <taxon>Sphingobacteriaceae</taxon>
        <taxon>Pedobacter</taxon>
    </lineage>
</organism>
<gene>
    <name evidence="2" type="ORF">SAMN04488524_0146</name>
</gene>
<dbReference type="InterPro" id="IPR006311">
    <property type="entry name" value="TAT_signal"/>
</dbReference>
<evidence type="ECO:0000259" key="1">
    <source>
        <dbReference type="Pfam" id="PF01261"/>
    </source>
</evidence>
<evidence type="ECO:0000313" key="2">
    <source>
        <dbReference type="EMBL" id="SMC38682.1"/>
    </source>
</evidence>
<dbReference type="InterPro" id="IPR050312">
    <property type="entry name" value="IolE/XylAMocC-like"/>
</dbReference>
<protein>
    <submittedName>
        <fullName evidence="2">Sugar phosphate isomerase/epimerase</fullName>
    </submittedName>
</protein>
<dbReference type="Proteomes" id="UP000192756">
    <property type="component" value="Unassembled WGS sequence"/>
</dbReference>
<dbReference type="STRING" id="151894.SAMN04488524_0146"/>
<keyword evidence="2" id="KW-0413">Isomerase</keyword>
<keyword evidence="3" id="KW-1185">Reference proteome</keyword>
<dbReference type="GO" id="GO:0016853">
    <property type="term" value="F:isomerase activity"/>
    <property type="evidence" value="ECO:0007669"/>
    <property type="project" value="UniProtKB-KW"/>
</dbReference>
<dbReference type="SUPFAM" id="SSF51658">
    <property type="entry name" value="Xylose isomerase-like"/>
    <property type="match status" value="1"/>
</dbReference>
<dbReference type="PANTHER" id="PTHR12110:SF53">
    <property type="entry name" value="BLR5974 PROTEIN"/>
    <property type="match status" value="1"/>
</dbReference>
<dbReference type="AlphaFoldDB" id="A0A1W1YRD7"/>
<dbReference type="EMBL" id="FWXT01000001">
    <property type="protein sequence ID" value="SMC38682.1"/>
    <property type="molecule type" value="Genomic_DNA"/>
</dbReference>
<dbReference type="PANTHER" id="PTHR12110">
    <property type="entry name" value="HYDROXYPYRUVATE ISOMERASE"/>
    <property type="match status" value="1"/>
</dbReference>
<accession>A0A1W1YRD7</accession>
<feature type="domain" description="Xylose isomerase-like TIM barrel" evidence="1">
    <location>
        <begin position="59"/>
        <end position="282"/>
    </location>
</feature>
<dbReference type="Gene3D" id="3.20.20.150">
    <property type="entry name" value="Divalent-metal-dependent TIM barrel enzymes"/>
    <property type="match status" value="1"/>
</dbReference>
<evidence type="ECO:0000313" key="3">
    <source>
        <dbReference type="Proteomes" id="UP000192756"/>
    </source>
</evidence>
<dbReference type="InterPro" id="IPR013022">
    <property type="entry name" value="Xyl_isomerase-like_TIM-brl"/>
</dbReference>
<proteinExistence type="predicted"/>
<sequence length="301" mass="33109">MSKAENRRDFIGKMALLAGGLVLSGPYTALIAGVNGKKPRYKVAVIDLMLLKRQKLGAFELSKQIGADGLELDMGGLGTRDTFDNKLADPMLRQQFMDKAKELGLKVCSLAMTGFYAQSLATRPTYQQMIGDCIATMKAMKVKVAFLPLGVQGDLVKNPGLRPALVERLKVAGKMAEAAGVVIGIETALDAKAELQLLKDIGSGAIKSYFNFSNAIKNGRDVSTELRILGKKNIIQIHCTNDDGVWLENDPKIDLKAIRKTLDDMGWRGWLVVERSRDAKDPRNVKWNFTANTKYVKSVFQ</sequence>
<dbReference type="RefSeq" id="WP_084236454.1">
    <property type="nucleotide sequence ID" value="NZ_FWXT01000001.1"/>
</dbReference>
<name>A0A1W1YRD7_9SPHI</name>
<reference evidence="3" key="1">
    <citation type="submission" date="2017-04" db="EMBL/GenBank/DDBJ databases">
        <authorList>
            <person name="Varghese N."/>
            <person name="Submissions S."/>
        </authorList>
    </citation>
    <scope>NUCLEOTIDE SEQUENCE [LARGE SCALE GENOMIC DNA]</scope>
    <source>
        <strain evidence="3">DSM 12126</strain>
    </source>
</reference>
<dbReference type="Pfam" id="PF01261">
    <property type="entry name" value="AP_endonuc_2"/>
    <property type="match status" value="1"/>
</dbReference>